<feature type="region of interest" description="Disordered" evidence="1">
    <location>
        <begin position="62"/>
        <end position="101"/>
    </location>
</feature>
<evidence type="ECO:0000256" key="1">
    <source>
        <dbReference type="SAM" id="MobiDB-lite"/>
    </source>
</evidence>
<comment type="caution">
    <text evidence="2">The sequence shown here is derived from an EMBL/GenBank/DDBJ whole genome shotgun (WGS) entry which is preliminary data.</text>
</comment>
<gene>
    <name evidence="2" type="ORF">TNCV_258691</name>
</gene>
<protein>
    <submittedName>
        <fullName evidence="2">Uncharacterized protein</fullName>
    </submittedName>
</protein>
<accession>A0A8X6RSN0</accession>
<proteinExistence type="predicted"/>
<evidence type="ECO:0000313" key="2">
    <source>
        <dbReference type="EMBL" id="GFX99830.1"/>
    </source>
</evidence>
<organism evidence="2 3">
    <name type="scientific">Trichonephila clavipes</name>
    <name type="common">Golden silk orbweaver</name>
    <name type="synonym">Nephila clavipes</name>
    <dbReference type="NCBI Taxonomy" id="2585209"/>
    <lineage>
        <taxon>Eukaryota</taxon>
        <taxon>Metazoa</taxon>
        <taxon>Ecdysozoa</taxon>
        <taxon>Arthropoda</taxon>
        <taxon>Chelicerata</taxon>
        <taxon>Arachnida</taxon>
        <taxon>Araneae</taxon>
        <taxon>Araneomorphae</taxon>
        <taxon>Entelegynae</taxon>
        <taxon>Araneoidea</taxon>
        <taxon>Nephilidae</taxon>
        <taxon>Trichonephila</taxon>
    </lineage>
</organism>
<feature type="compositionally biased region" description="Basic and acidic residues" evidence="1">
    <location>
        <begin position="83"/>
        <end position="101"/>
    </location>
</feature>
<sequence>MSELDFILASFHSPQSPKKEAVCRSSGKKQARRLPGVHPEYSAKAPGRGSLQLCLGRNLSAADSQEQAHSCHPSTVKRGPKGTQRDSERLRGKIERCATLD</sequence>
<evidence type="ECO:0000313" key="3">
    <source>
        <dbReference type="Proteomes" id="UP000887159"/>
    </source>
</evidence>
<reference evidence="2" key="1">
    <citation type="submission" date="2020-08" db="EMBL/GenBank/DDBJ databases">
        <title>Multicomponent nature underlies the extraordinary mechanical properties of spider dragline silk.</title>
        <authorList>
            <person name="Kono N."/>
            <person name="Nakamura H."/>
            <person name="Mori M."/>
            <person name="Yoshida Y."/>
            <person name="Ohtoshi R."/>
            <person name="Malay A.D."/>
            <person name="Moran D.A.P."/>
            <person name="Tomita M."/>
            <person name="Numata K."/>
            <person name="Arakawa K."/>
        </authorList>
    </citation>
    <scope>NUCLEOTIDE SEQUENCE</scope>
</reference>
<keyword evidence="3" id="KW-1185">Reference proteome</keyword>
<feature type="region of interest" description="Disordered" evidence="1">
    <location>
        <begin position="17"/>
        <end position="48"/>
    </location>
</feature>
<dbReference type="EMBL" id="BMAU01021215">
    <property type="protein sequence ID" value="GFX99830.1"/>
    <property type="molecule type" value="Genomic_DNA"/>
</dbReference>
<name>A0A8X6RSN0_TRICX</name>
<dbReference type="AlphaFoldDB" id="A0A8X6RSN0"/>
<dbReference type="Proteomes" id="UP000887159">
    <property type="component" value="Unassembled WGS sequence"/>
</dbReference>